<comment type="caution">
    <text evidence="1">The sequence shown here is derived from an EMBL/GenBank/DDBJ whole genome shotgun (WGS) entry which is preliminary data.</text>
</comment>
<protein>
    <submittedName>
        <fullName evidence="1">Uncharacterized protein</fullName>
    </submittedName>
</protein>
<dbReference type="EMBL" id="CM046399">
    <property type="protein sequence ID" value="KAI8529244.1"/>
    <property type="molecule type" value="Genomic_DNA"/>
</dbReference>
<name>A0ACC0LKV8_RHOML</name>
<evidence type="ECO:0000313" key="2">
    <source>
        <dbReference type="Proteomes" id="UP001062846"/>
    </source>
</evidence>
<gene>
    <name evidence="1" type="ORF">RHMOL_Rhmol12G0210300</name>
</gene>
<keyword evidence="2" id="KW-1185">Reference proteome</keyword>
<accession>A0ACC0LKV8</accession>
<sequence length="851" mass="95994">MDAVQIKVKREVADDLNPPNQNPKPKPSNTAAFIDLSSSDSDSDDSSSSSSSPGSNGKRPRVSWGEDSLSKKSKKQEKLGVALPLGFLEPLPPKTAPLPAPPPSRQLAAEKDRAAPLAYGNGKGGEMVDGKSKQFWKAGGMDHVRVHPKFLHSNATSHKWVLGGNLAVPSFKTSCLYLQPYMLDWRHCLNLGFIEVKCSDLFAMCVCVCILAAFAELLDNSLDEVCNGATFVNLDMVENKKDGSRMLLIEDNGGGMNPDKLRHCMSLGYSVKSKIADTIGQYGNGFKTSTMRLGADVIVFSRCVDKDGKRPTQSIGLLSYTFLRSTGKEDIVVPMLDYEGGGQEWNRMRRFSASDWNTNLETILQWSPFSSEAELLQQFNQMKDHGTRIIIYNLWEDDQGQLELDFDADPYDIQIRGVNRDEKNIVMAKRYPNSKHFLTYRHSLRSYASILYLRIPPRFRIILRGKDVVHHNIVNDMMQIKQMTYRPQHILAVVTIGFVKDAKYHIDVQGFNVYHKNRLIKPFWRIWNAAGSDGRGVIGVLEADFVEPAHDKQGFERTTVLSRLETRLLQMQKDYWRAKAHTIGYAARCSMKERETLPDYLSGKPSRSFKNNAGSSSKVTVSVSEKLHSPTNQKQGVSQRYLKTADKSYANGHAYTNGGNGTETRAKLRKGSSYLEPSSPSEEDVSDNEMHALPKRQAKGGSQKKKEGEKTVKLLKPQGDEEQENRGKGYMVCSLLKQKEEVILGDLQRNIQTERDRCKSLETKLEEASRKIEEMNKEQENLIDIFSEERERRDIEEENLRTKLKEASNTIKELIDKVRQLEKTKNIPPKRVLVQGKADENGINAEFVVMK</sequence>
<dbReference type="Proteomes" id="UP001062846">
    <property type="component" value="Chromosome 12"/>
</dbReference>
<organism evidence="1 2">
    <name type="scientific">Rhododendron molle</name>
    <name type="common">Chinese azalea</name>
    <name type="synonym">Azalea mollis</name>
    <dbReference type="NCBI Taxonomy" id="49168"/>
    <lineage>
        <taxon>Eukaryota</taxon>
        <taxon>Viridiplantae</taxon>
        <taxon>Streptophyta</taxon>
        <taxon>Embryophyta</taxon>
        <taxon>Tracheophyta</taxon>
        <taxon>Spermatophyta</taxon>
        <taxon>Magnoliopsida</taxon>
        <taxon>eudicotyledons</taxon>
        <taxon>Gunneridae</taxon>
        <taxon>Pentapetalae</taxon>
        <taxon>asterids</taxon>
        <taxon>Ericales</taxon>
        <taxon>Ericaceae</taxon>
        <taxon>Ericoideae</taxon>
        <taxon>Rhodoreae</taxon>
        <taxon>Rhododendron</taxon>
    </lineage>
</organism>
<proteinExistence type="predicted"/>
<reference evidence="1" key="1">
    <citation type="submission" date="2022-02" db="EMBL/GenBank/DDBJ databases">
        <title>Plant Genome Project.</title>
        <authorList>
            <person name="Zhang R.-G."/>
        </authorList>
    </citation>
    <scope>NUCLEOTIDE SEQUENCE</scope>
    <source>
        <strain evidence="1">AT1</strain>
    </source>
</reference>
<evidence type="ECO:0000313" key="1">
    <source>
        <dbReference type="EMBL" id="KAI8529244.1"/>
    </source>
</evidence>